<dbReference type="InterPro" id="IPR050095">
    <property type="entry name" value="ECF_ABC_transporter_ATP-bd"/>
</dbReference>
<dbReference type="SMART" id="SM00382">
    <property type="entry name" value="AAA"/>
    <property type="match status" value="2"/>
</dbReference>
<name>A0ABQ5JQF3_9LACO</name>
<keyword evidence="6 10" id="KW-0067">ATP-binding</keyword>
<dbReference type="Proteomes" id="UP001628078">
    <property type="component" value="Unassembled WGS sequence"/>
</dbReference>
<keyword evidence="7" id="KW-1278">Translocase</keyword>
<gene>
    <name evidence="10" type="ORF">JCM31185_18470</name>
</gene>
<dbReference type="InterPro" id="IPR015856">
    <property type="entry name" value="ABC_transpr_CbiO/EcfA_su"/>
</dbReference>
<dbReference type="PROSITE" id="PS00211">
    <property type="entry name" value="ABC_TRANSPORTER_1"/>
    <property type="match status" value="1"/>
</dbReference>
<dbReference type="EMBL" id="BQXO01000007">
    <property type="protein sequence ID" value="GKT06560.1"/>
    <property type="molecule type" value="Genomic_DNA"/>
</dbReference>
<dbReference type="RefSeq" id="WP_407884807.1">
    <property type="nucleotide sequence ID" value="NZ_BQXO01000007.1"/>
</dbReference>
<evidence type="ECO:0000256" key="6">
    <source>
        <dbReference type="ARBA" id="ARBA00022840"/>
    </source>
</evidence>
<comment type="subcellular location">
    <subcellularLocation>
        <location evidence="1">Cell membrane</location>
        <topology evidence="1">Peripheral membrane protein</topology>
    </subcellularLocation>
</comment>
<dbReference type="CDD" id="cd03225">
    <property type="entry name" value="ABC_cobalt_CbiO_domain1"/>
    <property type="match status" value="2"/>
</dbReference>
<keyword evidence="3" id="KW-0813">Transport</keyword>
<keyword evidence="5" id="KW-0547">Nucleotide-binding</keyword>
<evidence type="ECO:0000256" key="8">
    <source>
        <dbReference type="ARBA" id="ARBA00023136"/>
    </source>
</evidence>
<dbReference type="Pfam" id="PF00005">
    <property type="entry name" value="ABC_tran"/>
    <property type="match status" value="2"/>
</dbReference>
<protein>
    <submittedName>
        <fullName evidence="10">ABC transporter ATP-binding protein</fullName>
    </submittedName>
</protein>
<comment type="similarity">
    <text evidence="2">Belongs to the ABC transporter superfamily.</text>
</comment>
<dbReference type="InterPro" id="IPR003439">
    <property type="entry name" value="ABC_transporter-like_ATP-bd"/>
</dbReference>
<evidence type="ECO:0000256" key="7">
    <source>
        <dbReference type="ARBA" id="ARBA00022967"/>
    </source>
</evidence>
<comment type="caution">
    <text evidence="10">The sequence shown here is derived from an EMBL/GenBank/DDBJ whole genome shotgun (WGS) entry which is preliminary data.</text>
</comment>
<keyword evidence="11" id="KW-1185">Reference proteome</keyword>
<evidence type="ECO:0000313" key="10">
    <source>
        <dbReference type="EMBL" id="GKT06560.1"/>
    </source>
</evidence>
<dbReference type="InterPro" id="IPR017871">
    <property type="entry name" value="ABC_transporter-like_CS"/>
</dbReference>
<dbReference type="GO" id="GO:0005524">
    <property type="term" value="F:ATP binding"/>
    <property type="evidence" value="ECO:0007669"/>
    <property type="project" value="UniProtKB-KW"/>
</dbReference>
<dbReference type="InterPro" id="IPR027417">
    <property type="entry name" value="P-loop_NTPase"/>
</dbReference>
<evidence type="ECO:0000259" key="9">
    <source>
        <dbReference type="PROSITE" id="PS50893"/>
    </source>
</evidence>
<evidence type="ECO:0000256" key="1">
    <source>
        <dbReference type="ARBA" id="ARBA00004202"/>
    </source>
</evidence>
<accession>A0ABQ5JQF3</accession>
<feature type="domain" description="ABC transporter" evidence="9">
    <location>
        <begin position="4"/>
        <end position="244"/>
    </location>
</feature>
<evidence type="ECO:0000256" key="2">
    <source>
        <dbReference type="ARBA" id="ARBA00005417"/>
    </source>
</evidence>
<evidence type="ECO:0000256" key="5">
    <source>
        <dbReference type="ARBA" id="ARBA00022741"/>
    </source>
</evidence>
<feature type="domain" description="ABC transporter" evidence="9">
    <location>
        <begin position="255"/>
        <end position="475"/>
    </location>
</feature>
<proteinExistence type="inferred from homology"/>
<dbReference type="PANTHER" id="PTHR43553">
    <property type="entry name" value="HEAVY METAL TRANSPORTER"/>
    <property type="match status" value="1"/>
</dbReference>
<dbReference type="PANTHER" id="PTHR43553:SF27">
    <property type="entry name" value="ENERGY-COUPLING FACTOR TRANSPORTER ATP-BINDING PROTEIN ECFA2"/>
    <property type="match status" value="1"/>
</dbReference>
<dbReference type="SUPFAM" id="SSF52540">
    <property type="entry name" value="P-loop containing nucleoside triphosphate hydrolases"/>
    <property type="match status" value="2"/>
</dbReference>
<reference evidence="10 11" key="1">
    <citation type="submission" date="2022-03" db="EMBL/GenBank/DDBJ databases">
        <title>Draft genome sequence of Furfurilactobacillus curtus JCM 31185.</title>
        <authorList>
            <person name="Suzuki S."/>
            <person name="Endo A."/>
            <person name="Kajikawa A."/>
        </authorList>
    </citation>
    <scope>NUCLEOTIDE SEQUENCE [LARGE SCALE GENOMIC DNA]</scope>
    <source>
        <strain evidence="10 11">JCM 31185</strain>
    </source>
</reference>
<evidence type="ECO:0000256" key="4">
    <source>
        <dbReference type="ARBA" id="ARBA00022475"/>
    </source>
</evidence>
<keyword evidence="8" id="KW-0472">Membrane</keyword>
<dbReference type="InterPro" id="IPR003593">
    <property type="entry name" value="AAA+_ATPase"/>
</dbReference>
<dbReference type="Gene3D" id="3.40.50.300">
    <property type="entry name" value="P-loop containing nucleotide triphosphate hydrolases"/>
    <property type="match status" value="2"/>
</dbReference>
<evidence type="ECO:0000313" key="11">
    <source>
        <dbReference type="Proteomes" id="UP001628078"/>
    </source>
</evidence>
<evidence type="ECO:0000256" key="3">
    <source>
        <dbReference type="ARBA" id="ARBA00022448"/>
    </source>
</evidence>
<dbReference type="PROSITE" id="PS50893">
    <property type="entry name" value="ABC_TRANSPORTER_2"/>
    <property type="match status" value="2"/>
</dbReference>
<organism evidence="10 11">
    <name type="scientific">Furfurilactobacillus curtus</name>
    <dbReference type="NCBI Taxonomy" id="1746200"/>
    <lineage>
        <taxon>Bacteria</taxon>
        <taxon>Bacillati</taxon>
        <taxon>Bacillota</taxon>
        <taxon>Bacilli</taxon>
        <taxon>Lactobacillales</taxon>
        <taxon>Lactobacillaceae</taxon>
        <taxon>Furfurilactobacillus</taxon>
    </lineage>
</organism>
<keyword evidence="4" id="KW-1003">Cell membrane</keyword>
<sequence>MTMIELSHLTFKYDEMDPLILDDQSLIIDAGTFNLLTGPSGTGKSTLLKLIAGLYPSFTGIQTSGTVTVNQQAIAEMIPAKRAQLVSMMFQNPSEQFAMQTPREELIFTLENLQVPVTDIPSRVKTALEFAGVTAFADRQFTTLSGGEQQKVSLAVIVALNAQVILLDEPFANVDPAARRFLLAQLTKLVDQHGKTILIADHDLSDYQARINQLFILDPEKRRVHLADDAEAMARFADFDQHQHQQQPLLLPDSATLEPVFKLHNFSVGHQSPLIIQESLDLFANQLTVITGANGTGKSTLFNALVRLQNYHGSLTWQDQQVSKQRRARYAKQVALVFQQATSQFLNITVAEELAMSHRQQVSSAWTTTRTTTALEQLNLAGRGDQVVYSLSEGQKKKLQILSMLIMGTPTLLLDEPLTGLDLISEQTVLKLLQEAVHQDGRTVLMITHQLTNVAAFADLHLNLDQQHLTYEASL</sequence>